<dbReference type="OrthoDB" id="4774865at2"/>
<dbReference type="InterPro" id="IPR003870">
    <property type="entry name" value="DUF222"/>
</dbReference>
<dbReference type="InterPro" id="IPR003615">
    <property type="entry name" value="HNH_nuc"/>
</dbReference>
<feature type="region of interest" description="Disordered" evidence="1">
    <location>
        <begin position="191"/>
        <end position="213"/>
    </location>
</feature>
<proteinExistence type="predicted"/>
<feature type="region of interest" description="Disordered" evidence="1">
    <location>
        <begin position="452"/>
        <end position="553"/>
    </location>
</feature>
<comment type="caution">
    <text evidence="3">The sequence shown here is derived from an EMBL/GenBank/DDBJ whole genome shotgun (WGS) entry which is preliminary data.</text>
</comment>
<feature type="domain" description="DUF222" evidence="2">
    <location>
        <begin position="40"/>
        <end position="367"/>
    </location>
</feature>
<evidence type="ECO:0000256" key="1">
    <source>
        <dbReference type="SAM" id="MobiDB-lite"/>
    </source>
</evidence>
<dbReference type="AlphaFoldDB" id="A0A2A7NDZ0"/>
<keyword evidence="4" id="KW-1185">Reference proteome</keyword>
<dbReference type="RefSeq" id="WP_097938410.1">
    <property type="nucleotide sequence ID" value="NZ_PDCP01000005.1"/>
</dbReference>
<feature type="compositionally biased region" description="Acidic residues" evidence="1">
    <location>
        <begin position="500"/>
        <end position="510"/>
    </location>
</feature>
<feature type="compositionally biased region" description="Basic and acidic residues" evidence="1">
    <location>
        <begin position="487"/>
        <end position="499"/>
    </location>
</feature>
<evidence type="ECO:0000313" key="3">
    <source>
        <dbReference type="EMBL" id="PEG41661.1"/>
    </source>
</evidence>
<dbReference type="Proteomes" id="UP000220914">
    <property type="component" value="Unassembled WGS sequence"/>
</dbReference>
<sequence>MYVRDMSDRDLQAAVTALRAAFDEVACCDVDLLTGSELVAALDELETLSCRLPSMSHRMLARLQCETTPKKMGAKSWKEVLTVRWRISTSEANRRLTEAAVLAPRQALTGPLLPPVLPATAAARERGLINGEHVEVIRKAIDRLPGFVDGATRERIEADWVRSATGVGPKELKDLADLTVFLLDQDGPVPDDAERARKRGFSQGKQRRDGMTDVVGSFTPEARAVWEVIFAKYAAPGMCNPDDPAPCTSGTPTQAQIDNDHRSLAQRQHDAMVAVGRIALMSGDLGNLNGLPVSIIIRTTLQDLESRAGVGTTGAGTVMPIADVIRLAGHANHYLAVFDGATGSALDLFRAKRIASPAQRIMLIARDGGCTKPCCTVGAYGCQVHHASTDWSKGGNTNINELGLACGSDNRSVDEDGGWSTRINDRGEVEWIPPPALDTGQARVNYYHRPEALLRPPDDPESRSHNDIDPSTESTGDNEVGDNEVGDAEHDANDVSDTEHDTDEVGDINEADGNGVGDTECGTKGNGTESDAPPSVDAAGEPGGPSPPDDRAA</sequence>
<organism evidence="3 4">
    <name type="scientific">Mycolicibacterium agri</name>
    <name type="common">Mycobacterium agri</name>
    <dbReference type="NCBI Taxonomy" id="36811"/>
    <lineage>
        <taxon>Bacteria</taxon>
        <taxon>Bacillati</taxon>
        <taxon>Actinomycetota</taxon>
        <taxon>Actinomycetes</taxon>
        <taxon>Mycobacteriales</taxon>
        <taxon>Mycobacteriaceae</taxon>
        <taxon>Mycolicibacterium</taxon>
    </lineage>
</organism>
<reference evidence="3 4" key="1">
    <citation type="submission" date="2017-10" db="EMBL/GenBank/DDBJ databases">
        <title>The new phylogeny of genus Mycobacterium.</title>
        <authorList>
            <person name="Tortoli E."/>
            <person name="Trovato A."/>
            <person name="Cirillo D.M."/>
        </authorList>
    </citation>
    <scope>NUCLEOTIDE SEQUENCE [LARGE SCALE GENOMIC DNA]</scope>
    <source>
        <strain evidence="3 4">CCUG37673</strain>
    </source>
</reference>
<dbReference type="Pfam" id="PF02720">
    <property type="entry name" value="DUF222"/>
    <property type="match status" value="1"/>
</dbReference>
<dbReference type="CDD" id="cd00085">
    <property type="entry name" value="HNHc"/>
    <property type="match status" value="1"/>
</dbReference>
<protein>
    <recommendedName>
        <fullName evidence="2">DUF222 domain-containing protein</fullName>
    </recommendedName>
</protein>
<accession>A0A2A7NDZ0</accession>
<evidence type="ECO:0000259" key="2">
    <source>
        <dbReference type="Pfam" id="PF02720"/>
    </source>
</evidence>
<evidence type="ECO:0000313" key="4">
    <source>
        <dbReference type="Proteomes" id="UP000220914"/>
    </source>
</evidence>
<feature type="compositionally biased region" description="Basic and acidic residues" evidence="1">
    <location>
        <begin position="452"/>
        <end position="468"/>
    </location>
</feature>
<name>A0A2A7NDZ0_MYCAG</name>
<dbReference type="EMBL" id="PDCP01000005">
    <property type="protein sequence ID" value="PEG41661.1"/>
    <property type="molecule type" value="Genomic_DNA"/>
</dbReference>
<gene>
    <name evidence="3" type="ORF">CQY20_04190</name>
</gene>